<gene>
    <name evidence="1" type="ORF">AB9Q04_03170</name>
</gene>
<sequence>MVNSQNKNIDLTIKAKHLQGFTSSGQVMIGDQAFEYYNERNPRDYIQIPWDEVDLITAEVIFKKKIPRFAIHTKQNGDFIFTTMDNKKTLQAINKYIPGDRLRKSLSLIDYIKRAFKK</sequence>
<dbReference type="RefSeq" id="WP_410023931.1">
    <property type="nucleotide sequence ID" value="NZ_JBGMEG010000004.1"/>
</dbReference>
<organism evidence="1 2">
    <name type="scientific">Anaerococcus groningensis</name>
    <dbReference type="NCBI Taxonomy" id="3115616"/>
    <lineage>
        <taxon>Bacteria</taxon>
        <taxon>Bacillati</taxon>
        <taxon>Bacillota</taxon>
        <taxon>Tissierellia</taxon>
        <taxon>Tissierellales</taxon>
        <taxon>Peptoniphilaceae</taxon>
        <taxon>Anaerococcus</taxon>
    </lineage>
</organism>
<dbReference type="InterPro" id="IPR010360">
    <property type="entry name" value="DUF956"/>
</dbReference>
<reference evidence="1 2" key="1">
    <citation type="journal article" date="2025" name="Anaerobe">
        <title>Description of Anaerococcus kampingiae sp. nov., Anaerococcus groningensis sp. nov., Anaerococcus martiniensis sp. nov., and Anaerococcus cruorum sp. nov., isolated from human clinical specimens.</title>
        <authorList>
            <person name="Boiten K.E."/>
            <person name="Meijer J."/>
            <person name="van Wezel E.M."/>
            <person name="Veloo A.C.M."/>
        </authorList>
    </citation>
    <scope>NUCLEOTIDE SEQUENCE [LARGE SCALE GENOMIC DNA]</scope>
    <source>
        <strain evidence="1 2">ENR1011</strain>
    </source>
</reference>
<proteinExistence type="predicted"/>
<accession>A0ABW9MZW3</accession>
<dbReference type="Proteomes" id="UP001637993">
    <property type="component" value="Unassembled WGS sequence"/>
</dbReference>
<dbReference type="EMBL" id="JBGMEG010000004">
    <property type="protein sequence ID" value="MFO3717353.1"/>
    <property type="molecule type" value="Genomic_DNA"/>
</dbReference>
<keyword evidence="2" id="KW-1185">Reference proteome</keyword>
<dbReference type="Pfam" id="PF06115">
    <property type="entry name" value="DUF956"/>
    <property type="match status" value="1"/>
</dbReference>
<comment type="caution">
    <text evidence="1">The sequence shown here is derived from an EMBL/GenBank/DDBJ whole genome shotgun (WGS) entry which is preliminary data.</text>
</comment>
<name>A0ABW9MZW3_9FIRM</name>
<protein>
    <submittedName>
        <fullName evidence="1">DUF956 family protein</fullName>
    </submittedName>
</protein>
<evidence type="ECO:0000313" key="2">
    <source>
        <dbReference type="Proteomes" id="UP001637993"/>
    </source>
</evidence>
<evidence type="ECO:0000313" key="1">
    <source>
        <dbReference type="EMBL" id="MFO3717353.1"/>
    </source>
</evidence>